<keyword evidence="2" id="KW-1185">Reference proteome</keyword>
<dbReference type="KEGG" id="pami:JCM7686_2198"/>
<proteinExistence type="predicted"/>
<dbReference type="Proteomes" id="UP000015480">
    <property type="component" value="Chromosome"/>
</dbReference>
<organism evidence="1 2">
    <name type="scientific">Paracoccus aminophilus JCM 7686</name>
    <dbReference type="NCBI Taxonomy" id="1367847"/>
    <lineage>
        <taxon>Bacteria</taxon>
        <taxon>Pseudomonadati</taxon>
        <taxon>Pseudomonadota</taxon>
        <taxon>Alphaproteobacteria</taxon>
        <taxon>Rhodobacterales</taxon>
        <taxon>Paracoccaceae</taxon>
        <taxon>Paracoccus</taxon>
    </lineage>
</organism>
<evidence type="ECO:0000313" key="1">
    <source>
        <dbReference type="EMBL" id="AGT09277.1"/>
    </source>
</evidence>
<gene>
    <name evidence="1" type="ORF">JCM7686_2198</name>
</gene>
<accession>S5XVI5</accession>
<evidence type="ECO:0000313" key="2">
    <source>
        <dbReference type="Proteomes" id="UP000015480"/>
    </source>
</evidence>
<reference evidence="1 2" key="1">
    <citation type="journal article" date="2014" name="BMC Genomics">
        <title>Architecture and functions of a multipartite genome of the methylotrophic bacterium Paracoccus aminophilus JCM 7686, containing primary and secondary chromids.</title>
        <authorList>
            <person name="Dziewit L."/>
            <person name="Czarnecki J."/>
            <person name="Wibberg D."/>
            <person name="Radlinska M."/>
            <person name="Mrozek P."/>
            <person name="Szymczak M."/>
            <person name="Schluter A."/>
            <person name="Puhler A."/>
            <person name="Bartosik D."/>
        </authorList>
    </citation>
    <scope>NUCLEOTIDE SEQUENCE [LARGE SCALE GENOMIC DNA]</scope>
    <source>
        <strain evidence="1">JCM 7686</strain>
    </source>
</reference>
<sequence length="74" mass="8360">MMKRNIYLLELEWDRLHRLLALRSLPIEDQNDRDAAEIALADAGWRLAQAGIMPVTLVADVEEVAVKMGLPVPH</sequence>
<dbReference type="AlphaFoldDB" id="S5XVI5"/>
<protein>
    <submittedName>
        <fullName evidence="1">Uncharacterized protein</fullName>
    </submittedName>
</protein>
<dbReference type="PATRIC" id="fig|1367847.3.peg.2191"/>
<dbReference type="HOGENOM" id="CLU_2684465_0_0_5"/>
<name>S5XVI5_PARAH</name>
<dbReference type="EMBL" id="CP006650">
    <property type="protein sequence ID" value="AGT09277.1"/>
    <property type="molecule type" value="Genomic_DNA"/>
</dbReference>